<dbReference type="InterPro" id="IPR002347">
    <property type="entry name" value="SDR_fam"/>
</dbReference>
<evidence type="ECO:0000313" key="4">
    <source>
        <dbReference type="Proteomes" id="UP001305521"/>
    </source>
</evidence>
<dbReference type="PANTHER" id="PTHR43669:SF6">
    <property type="entry name" value="DECAPRENYLPHOSPHORYL-2-KETO-BETA-D-ERYTHRO-PENTOSE REDUCTASE"/>
    <property type="match status" value="1"/>
</dbReference>
<dbReference type="EMBL" id="CP137852">
    <property type="protein sequence ID" value="WPB87092.1"/>
    <property type="molecule type" value="Genomic_DNA"/>
</dbReference>
<dbReference type="Pfam" id="PF00106">
    <property type="entry name" value="adh_short"/>
    <property type="match status" value="1"/>
</dbReference>
<accession>A0ABZ0PN57</accession>
<evidence type="ECO:0000256" key="2">
    <source>
        <dbReference type="ARBA" id="ARBA00023002"/>
    </source>
</evidence>
<dbReference type="PRINTS" id="PR00081">
    <property type="entry name" value="GDHRDH"/>
</dbReference>
<protein>
    <submittedName>
        <fullName evidence="3">SDR family NAD(P)-dependent oxidoreductase</fullName>
    </submittedName>
</protein>
<evidence type="ECO:0000313" key="3">
    <source>
        <dbReference type="EMBL" id="WPB87092.1"/>
    </source>
</evidence>
<dbReference type="InterPro" id="IPR036291">
    <property type="entry name" value="NAD(P)-bd_dom_sf"/>
</dbReference>
<dbReference type="InterPro" id="IPR020904">
    <property type="entry name" value="Sc_DH/Rdtase_CS"/>
</dbReference>
<sequence length="253" mass="26376">MTAPRHVLILGGTSGIAVATARLFAAEGAVIGLAGRDAARLAEVAADLTARGASAVPLFPLDLATEAEPAAQLAAMRDAMGGLDDVLLAYGMMGPQAEDERDATTARRTLDVNFTSAALWALAAAALIEAQGRGGLIVLGSVAGDRGRRKNFVYGAAKAGIAALMEGIAHRFGRPGAPPGLRAVLVKPGPTRTAMTAGMDREGGSWAEPEDVARIIRRAADKGGPIVYAPGRWRWIMLVIRHLPARIFNRLDI</sequence>
<name>A0ABZ0PN57_9PROT</name>
<gene>
    <name evidence="3" type="ORF">R9Z33_09490</name>
</gene>
<dbReference type="PROSITE" id="PS00061">
    <property type="entry name" value="ADH_SHORT"/>
    <property type="match status" value="1"/>
</dbReference>
<dbReference type="Gene3D" id="3.40.50.720">
    <property type="entry name" value="NAD(P)-binding Rossmann-like Domain"/>
    <property type="match status" value="1"/>
</dbReference>
<dbReference type="RefSeq" id="WP_318651049.1">
    <property type="nucleotide sequence ID" value="NZ_CP137852.1"/>
</dbReference>
<comment type="similarity">
    <text evidence="1">Belongs to the short-chain dehydrogenases/reductases (SDR) family.</text>
</comment>
<proteinExistence type="inferred from homology"/>
<evidence type="ECO:0000256" key="1">
    <source>
        <dbReference type="ARBA" id="ARBA00006484"/>
    </source>
</evidence>
<keyword evidence="2" id="KW-0560">Oxidoreductase</keyword>
<dbReference type="SUPFAM" id="SSF51735">
    <property type="entry name" value="NAD(P)-binding Rossmann-fold domains"/>
    <property type="match status" value="1"/>
</dbReference>
<keyword evidence="4" id="KW-1185">Reference proteome</keyword>
<organism evidence="3 4">
    <name type="scientific">Sediminicoccus rosea</name>
    <dbReference type="NCBI Taxonomy" id="1225128"/>
    <lineage>
        <taxon>Bacteria</taxon>
        <taxon>Pseudomonadati</taxon>
        <taxon>Pseudomonadota</taxon>
        <taxon>Alphaproteobacteria</taxon>
        <taxon>Acetobacterales</taxon>
        <taxon>Roseomonadaceae</taxon>
        <taxon>Sediminicoccus</taxon>
    </lineage>
</organism>
<reference evidence="3 4" key="1">
    <citation type="submission" date="2023-11" db="EMBL/GenBank/DDBJ databases">
        <title>Arctic aerobic anoxygenic photoheterotroph Sediminicoccus rosea KRV36 adapts its photosynthesis to long days of polar summer.</title>
        <authorList>
            <person name="Tomasch J."/>
            <person name="Kopejtka K."/>
            <person name="Bily T."/>
            <person name="Gardiner A.T."/>
            <person name="Gardian Z."/>
            <person name="Shivaramu S."/>
            <person name="Koblizek M."/>
            <person name="Engelhardt F."/>
            <person name="Kaftan D."/>
        </authorList>
    </citation>
    <scope>NUCLEOTIDE SEQUENCE [LARGE SCALE GENOMIC DNA]</scope>
    <source>
        <strain evidence="3 4">R-30</strain>
    </source>
</reference>
<dbReference type="PANTHER" id="PTHR43669">
    <property type="entry name" value="5-KETO-D-GLUCONATE 5-REDUCTASE"/>
    <property type="match status" value="1"/>
</dbReference>
<dbReference type="Proteomes" id="UP001305521">
    <property type="component" value="Chromosome"/>
</dbReference>